<dbReference type="EMBL" id="JAVRJZ010000004">
    <property type="protein sequence ID" value="KAK2723277.1"/>
    <property type="molecule type" value="Genomic_DNA"/>
</dbReference>
<dbReference type="PANTHER" id="PTHR23185:SF0">
    <property type="entry name" value="PROTEIN VIRILIZER HOMOLOG"/>
    <property type="match status" value="1"/>
</dbReference>
<dbReference type="GO" id="GO:0003723">
    <property type="term" value="F:RNA binding"/>
    <property type="evidence" value="ECO:0007669"/>
    <property type="project" value="TreeGrafter"/>
</dbReference>
<dbReference type="InterPro" id="IPR031801">
    <property type="entry name" value="VIR_N"/>
</dbReference>
<evidence type="ECO:0000256" key="4">
    <source>
        <dbReference type="ARBA" id="ARBA00023187"/>
    </source>
</evidence>
<proteinExistence type="inferred from homology"/>
<feature type="region of interest" description="Disordered" evidence="6">
    <location>
        <begin position="1605"/>
        <end position="1742"/>
    </location>
</feature>
<evidence type="ECO:0000256" key="1">
    <source>
        <dbReference type="ARBA" id="ARBA00004123"/>
    </source>
</evidence>
<dbReference type="GO" id="GO:0036396">
    <property type="term" value="C:RNA N6-methyladenosine methyltransferase complex"/>
    <property type="evidence" value="ECO:0007669"/>
    <property type="project" value="TreeGrafter"/>
</dbReference>
<feature type="domain" description="Virilizer N-terminal" evidence="7">
    <location>
        <begin position="15"/>
        <end position="285"/>
    </location>
</feature>
<dbReference type="Pfam" id="PF15912">
    <property type="entry name" value="VIR_N"/>
    <property type="match status" value="1"/>
</dbReference>
<sequence>MNPQCILKLKIMEPELLFFDTFIHERNEDVNLDLVQFPHPVSITEVRIIPLGSKIEGDFPGGSRMGATNPSSFTLELYVNNLAKPASCVFDHLGSLQYDQNSNISVDFLIKNFVDGLVISGKYSIVTLAVYGKEVPTYAESEPPVVSSTTQMVESEQEQVMVATVEQLPAEEVAETEASVDLVEKAHERNYRKHAMESEEEENRNIQTDVSVRLPTATLPLSSADFQSKSFEGVLTSEISKEVVQNVRDEEITQEPIQRLQDTPEVEDIEQEDLEEILSDEDVMDDFDYQDGENEVPDFGEEFFKTFTPESFEIKKYQFLADPSETRYMTLLRQLPHLNSEDYQKIKANGEKLQEILLELSSSNGIGEKFVNAVEEVARLLPDALVCLESEASNQGGNMTSENAERTLFHWLNWSLDFSKAMEEPQPILKVRHIKAGLKLARIMTSCSERLQQKVLKGNLFGKLLSIFSSEYMAISLKLACLQAIDCAISATYGLEYFLKSPHHEELHLLLLEKQSSRVKAAIAQILMKISFFEAVSCLRRHVLEVIPFVSGVDKNKLEEIILCLGEIVKVLSNPKVFVGQHMRFLPAQVQIDIPETDDNWSGLYSILKTHKFLHSILILLVHPGLAFDGKLSSLVETVLEMLIDTDIGLRFLGSDPEVSTLILKQLLRVYDQVKSEEYGQDDPQVDMSTSLKLGNMMAYRLYVLQSLDVIFTLQKTFSSDMDNINLVSAIQNIQNLFFTPLGKLAAISVLSMNDNIKPILNFARVSEEIEEENLLKNLATRGYAISLTEIVTKYSQSIEFYKNHTEAIIEIAKRDESGRLSSLIPWLELPMKKELLSTNGLRELISVVKSNEIDCINHPVKLIMAVKIVASLVLPSKPTSSGDYTELKHSYSAVQLYSADTLTSFFTILAKWVEYYNQPSWHTPTLSGTQGVYLVSVAYPILQMLHSILRDVIRCRNTEFQDLTHVSLLLSVYELLGAVPSSCFMQQSAQQGCNVIIQILLAYTTPIIEIDADSAEDLLVKSLWTKMIREIFKFVQNGMPSNCITGLQVLSELLPLPLPITASPEEITEEFNIEQVNARKLWAAHLHSLVPQFTDILETLTCTVYNPLQYLLRRTAVQFADLTPSTALAVLKTLLDSLIRQVDACTKEEGAVRISNSFITDEEPNLSSLLSSDLSKILPKIPVLSILSYVTSFPCGKSAFLHLIQAQKDDKYEGILELCLALLSNIPRKHIQMHENLLMILQFLADAEICMTPVLGDETGLGNALPNRDSLVVIVNGLLDYIEKCDGQFQMIPSAFRIISYLCERNQTFSLIVRLLRERPTVLPNFVRLLDANLSQDVSDTIQSLAVFVELLRLFYRPTVHTDPEMIPSRNFFLPVWEVADLCGGLLPGSSLIDLYTKLSNLGDDLAPLKILLKQLLEDLQKPRGSDQLGADGEQVHEFDLGLTFRTRHCCSYPSVGYSPRNSELGMHYVELPEYNVPQADPLGSQWLTRVVVTQMSTPAQGIVDEEKLIGPAWIGAQLGEEADVEMEQEKCDVLEMTKNLLPDWNFVSEVEQVCRVEETSFLPGISTPKQETVDGRISPRSEEKTTPILSSMDAQRRPFIAPMRGRGYNRGLNTRNDAFRLRPSNTSRPPSLHVDDFVAMETSSSSTYGKDQRNRRPPRGGFGIDKPRFGGDSQFRTRGSLRGGISRSSGTPSSQRVSGYSGSFRGSFNDRRGRIRHWADDRTGRDRRDRGGYGARNFQR</sequence>
<feature type="compositionally biased region" description="Basic and acidic residues" evidence="6">
    <location>
        <begin position="1710"/>
        <end position="1733"/>
    </location>
</feature>
<evidence type="ECO:0000259" key="7">
    <source>
        <dbReference type="Pfam" id="PF15912"/>
    </source>
</evidence>
<protein>
    <recommendedName>
        <fullName evidence="7">Virilizer N-terminal domain-containing protein</fullName>
    </recommendedName>
</protein>
<dbReference type="GO" id="GO:0005634">
    <property type="term" value="C:nucleus"/>
    <property type="evidence" value="ECO:0007669"/>
    <property type="project" value="UniProtKB-SubCell"/>
</dbReference>
<dbReference type="PANTHER" id="PTHR23185">
    <property type="entry name" value="PROTEIN VIRILIZER HOMOLOG"/>
    <property type="match status" value="1"/>
</dbReference>
<gene>
    <name evidence="8" type="ORF">QYM36_001812</name>
</gene>
<feature type="compositionally biased region" description="Basic and acidic residues" evidence="6">
    <location>
        <begin position="1573"/>
        <end position="1586"/>
    </location>
</feature>
<evidence type="ECO:0000313" key="9">
    <source>
        <dbReference type="Proteomes" id="UP001187531"/>
    </source>
</evidence>
<dbReference type="GO" id="GO:0008380">
    <property type="term" value="P:RNA splicing"/>
    <property type="evidence" value="ECO:0007669"/>
    <property type="project" value="UniProtKB-KW"/>
</dbReference>
<feature type="compositionally biased region" description="Low complexity" evidence="6">
    <location>
        <begin position="1678"/>
        <end position="1692"/>
    </location>
</feature>
<feature type="region of interest" description="Disordered" evidence="6">
    <location>
        <begin position="1567"/>
        <end position="1586"/>
    </location>
</feature>
<comment type="caution">
    <text evidence="8">The sequence shown here is derived from an EMBL/GenBank/DDBJ whole genome shotgun (WGS) entry which is preliminary data.</text>
</comment>
<evidence type="ECO:0000313" key="8">
    <source>
        <dbReference type="EMBL" id="KAK2723277.1"/>
    </source>
</evidence>
<keyword evidence="4" id="KW-0508">mRNA splicing</keyword>
<evidence type="ECO:0000256" key="3">
    <source>
        <dbReference type="ARBA" id="ARBA00022664"/>
    </source>
</evidence>
<dbReference type="Proteomes" id="UP001187531">
    <property type="component" value="Unassembled WGS sequence"/>
</dbReference>
<evidence type="ECO:0000256" key="5">
    <source>
        <dbReference type="ARBA" id="ARBA00023242"/>
    </source>
</evidence>
<comment type="subcellular location">
    <subcellularLocation>
        <location evidence="1">Nucleus</location>
    </subcellularLocation>
</comment>
<feature type="compositionally biased region" description="Polar residues" evidence="6">
    <location>
        <begin position="1693"/>
        <end position="1708"/>
    </location>
</feature>
<dbReference type="GO" id="GO:0006397">
    <property type="term" value="P:mRNA processing"/>
    <property type="evidence" value="ECO:0007669"/>
    <property type="project" value="UniProtKB-KW"/>
</dbReference>
<reference evidence="8" key="1">
    <citation type="submission" date="2023-07" db="EMBL/GenBank/DDBJ databases">
        <title>Chromosome-level genome assembly of Artemia franciscana.</title>
        <authorList>
            <person name="Jo E."/>
        </authorList>
    </citation>
    <scope>NUCLEOTIDE SEQUENCE</scope>
    <source>
        <tissue evidence="8">Whole body</tissue>
    </source>
</reference>
<organism evidence="8 9">
    <name type="scientific">Artemia franciscana</name>
    <name type="common">Brine shrimp</name>
    <name type="synonym">Artemia sanfranciscana</name>
    <dbReference type="NCBI Taxonomy" id="6661"/>
    <lineage>
        <taxon>Eukaryota</taxon>
        <taxon>Metazoa</taxon>
        <taxon>Ecdysozoa</taxon>
        <taxon>Arthropoda</taxon>
        <taxon>Crustacea</taxon>
        <taxon>Branchiopoda</taxon>
        <taxon>Anostraca</taxon>
        <taxon>Artemiidae</taxon>
        <taxon>Artemia</taxon>
    </lineage>
</organism>
<evidence type="ECO:0000256" key="6">
    <source>
        <dbReference type="SAM" id="MobiDB-lite"/>
    </source>
</evidence>
<evidence type="ECO:0000256" key="2">
    <source>
        <dbReference type="ARBA" id="ARBA00008371"/>
    </source>
</evidence>
<keyword evidence="3" id="KW-0507">mRNA processing</keyword>
<dbReference type="InterPro" id="IPR026736">
    <property type="entry name" value="Virilizer"/>
</dbReference>
<keyword evidence="9" id="KW-1185">Reference proteome</keyword>
<comment type="similarity">
    <text evidence="2">Belongs to the vir family.</text>
</comment>
<name>A0AA88IKA5_ARTSF</name>
<keyword evidence="5" id="KW-0539">Nucleus</keyword>
<accession>A0AA88IKA5</accession>